<keyword evidence="6 8" id="KW-0699">rRNA-binding</keyword>
<dbReference type="PANTHER" id="PTHR12220">
    <property type="entry name" value="50S/60S RIBOSOMAL PROTEIN L16"/>
    <property type="match status" value="1"/>
</dbReference>
<dbReference type="GO" id="GO:0003735">
    <property type="term" value="F:structural constituent of ribosome"/>
    <property type="evidence" value="ECO:0007669"/>
    <property type="project" value="InterPro"/>
</dbReference>
<dbReference type="NCBIfam" id="TIGR01164">
    <property type="entry name" value="rplP_bact"/>
    <property type="match status" value="1"/>
</dbReference>
<dbReference type="GO" id="GO:1990904">
    <property type="term" value="C:ribonucleoprotein complex"/>
    <property type="evidence" value="ECO:0007669"/>
    <property type="project" value="UniProtKB-KW"/>
</dbReference>
<evidence type="ECO:0000256" key="7">
    <source>
        <dbReference type="RuleBase" id="RU004413"/>
    </source>
</evidence>
<keyword evidence="3 6" id="KW-0689">Ribosomal protein</keyword>
<dbReference type="InterPro" id="IPR047873">
    <property type="entry name" value="Ribosomal_uL16"/>
</dbReference>
<dbReference type="InterPro" id="IPR000114">
    <property type="entry name" value="Ribosomal_uL16_bact-type"/>
</dbReference>
<dbReference type="FunFam" id="3.90.1170.10:FF:000001">
    <property type="entry name" value="50S ribosomal protein L16"/>
    <property type="match status" value="1"/>
</dbReference>
<dbReference type="PRINTS" id="PR00060">
    <property type="entry name" value="RIBOSOMALL16"/>
</dbReference>
<dbReference type="CDD" id="cd01433">
    <property type="entry name" value="Ribosomal_L16_L10e"/>
    <property type="match status" value="1"/>
</dbReference>
<dbReference type="PANTHER" id="PTHR12220:SF13">
    <property type="entry name" value="LARGE RIBOSOMAL SUBUNIT PROTEIN UL16M"/>
    <property type="match status" value="1"/>
</dbReference>
<evidence type="ECO:0000313" key="10">
    <source>
        <dbReference type="Proteomes" id="UP000034508"/>
    </source>
</evidence>
<gene>
    <name evidence="6" type="primary">rplP</name>
    <name evidence="9" type="ORF">US31_C0007G0007</name>
</gene>
<comment type="subunit">
    <text evidence="6 8">Part of the 50S ribosomal subunit.</text>
</comment>
<evidence type="ECO:0000256" key="3">
    <source>
        <dbReference type="ARBA" id="ARBA00022980"/>
    </source>
</evidence>
<evidence type="ECO:0000256" key="6">
    <source>
        <dbReference type="HAMAP-Rule" id="MF_01342"/>
    </source>
</evidence>
<dbReference type="Gene3D" id="3.90.1170.10">
    <property type="entry name" value="Ribosomal protein L10e/L16"/>
    <property type="match status" value="1"/>
</dbReference>
<dbReference type="PATRIC" id="fig|1618331.3.peg.483"/>
<evidence type="ECO:0000256" key="5">
    <source>
        <dbReference type="ARBA" id="ARBA00035198"/>
    </source>
</evidence>
<evidence type="ECO:0000256" key="8">
    <source>
        <dbReference type="RuleBase" id="RU004414"/>
    </source>
</evidence>
<dbReference type="InterPro" id="IPR036920">
    <property type="entry name" value="Ribosomal_uL16_sf"/>
</dbReference>
<keyword evidence="4 6" id="KW-0687">Ribonucleoprotein</keyword>
<sequence>MLIPKKLKHRKISRGTMRGNSLRGSELSFGNFGLKATSRGWVSARQIEAARRAITHYIRRGGKVWIRIFPDKPITKMAAETGMGGGKGSLDHFVAVVLPGRMIFEIGGISEEIAKEALRLASHKLQVQTRFIKKDLS</sequence>
<dbReference type="Proteomes" id="UP000034508">
    <property type="component" value="Unassembled WGS sequence"/>
</dbReference>
<comment type="caution">
    <text evidence="9">The sequence shown here is derived from an EMBL/GenBank/DDBJ whole genome shotgun (WGS) entry which is preliminary data.</text>
</comment>
<evidence type="ECO:0000256" key="2">
    <source>
        <dbReference type="ARBA" id="ARBA00022555"/>
    </source>
</evidence>
<comment type="function">
    <text evidence="6 8">Binds 23S rRNA and is also seen to make contacts with the A and possibly P site tRNAs.</text>
</comment>
<evidence type="ECO:0000256" key="4">
    <source>
        <dbReference type="ARBA" id="ARBA00023274"/>
    </source>
</evidence>
<dbReference type="EMBL" id="LBSM01000007">
    <property type="protein sequence ID" value="KKQ18201.1"/>
    <property type="molecule type" value="Genomic_DNA"/>
</dbReference>
<dbReference type="InterPro" id="IPR020798">
    <property type="entry name" value="Ribosomal_uL16_CS"/>
</dbReference>
<dbReference type="AlphaFoldDB" id="A0A0G0IQC5"/>
<keyword evidence="6 8" id="KW-0694">RNA-binding</keyword>
<dbReference type="Pfam" id="PF00252">
    <property type="entry name" value="Ribosomal_L16"/>
    <property type="match status" value="1"/>
</dbReference>
<dbReference type="PROSITE" id="PS00586">
    <property type="entry name" value="RIBOSOMAL_L16_1"/>
    <property type="match status" value="1"/>
</dbReference>
<reference evidence="9 10" key="1">
    <citation type="journal article" date="2015" name="Nature">
        <title>rRNA introns, odd ribosomes, and small enigmatic genomes across a large radiation of phyla.</title>
        <authorList>
            <person name="Brown C.T."/>
            <person name="Hug L.A."/>
            <person name="Thomas B.C."/>
            <person name="Sharon I."/>
            <person name="Castelle C.J."/>
            <person name="Singh A."/>
            <person name="Wilkins M.J."/>
            <person name="Williams K.H."/>
            <person name="Banfield J.F."/>
        </authorList>
    </citation>
    <scope>NUCLEOTIDE SEQUENCE [LARGE SCALE GENOMIC DNA]</scope>
</reference>
<accession>A0A0G0IQC5</accession>
<dbReference type="GO" id="GO:0000049">
    <property type="term" value="F:tRNA binding"/>
    <property type="evidence" value="ECO:0007669"/>
    <property type="project" value="UniProtKB-KW"/>
</dbReference>
<comment type="similarity">
    <text evidence="1 6 7">Belongs to the universal ribosomal protein uL16 family.</text>
</comment>
<dbReference type="HAMAP" id="MF_01342">
    <property type="entry name" value="Ribosomal_uL16"/>
    <property type="match status" value="1"/>
</dbReference>
<dbReference type="GO" id="GO:0005840">
    <property type="term" value="C:ribosome"/>
    <property type="evidence" value="ECO:0007669"/>
    <property type="project" value="UniProtKB-KW"/>
</dbReference>
<organism evidence="9 10">
    <name type="scientific">Berkelbacteria bacterium GW2011_GWA1_36_9</name>
    <dbReference type="NCBI Taxonomy" id="1618331"/>
    <lineage>
        <taxon>Bacteria</taxon>
        <taxon>Candidatus Berkelbacteria</taxon>
    </lineage>
</organism>
<dbReference type="SUPFAM" id="SSF54686">
    <property type="entry name" value="Ribosomal protein L16p/L10e"/>
    <property type="match status" value="1"/>
</dbReference>
<dbReference type="GO" id="GO:0019843">
    <property type="term" value="F:rRNA binding"/>
    <property type="evidence" value="ECO:0007669"/>
    <property type="project" value="UniProtKB-UniRule"/>
</dbReference>
<keyword evidence="2 6" id="KW-0820">tRNA-binding</keyword>
<evidence type="ECO:0000313" key="9">
    <source>
        <dbReference type="EMBL" id="KKQ18201.1"/>
    </source>
</evidence>
<dbReference type="GO" id="GO:0006412">
    <property type="term" value="P:translation"/>
    <property type="evidence" value="ECO:0007669"/>
    <property type="project" value="UniProtKB-UniRule"/>
</dbReference>
<dbReference type="InterPro" id="IPR016180">
    <property type="entry name" value="Ribosomal_uL16_dom"/>
</dbReference>
<proteinExistence type="inferred from homology"/>
<evidence type="ECO:0000256" key="1">
    <source>
        <dbReference type="ARBA" id="ARBA00008931"/>
    </source>
</evidence>
<protein>
    <recommendedName>
        <fullName evidence="5 6">Large ribosomal subunit protein uL16</fullName>
    </recommendedName>
</protein>
<name>A0A0G0IQC5_9BACT</name>